<feature type="domain" description="PIN" evidence="1">
    <location>
        <begin position="2"/>
        <end position="83"/>
    </location>
</feature>
<evidence type="ECO:0000313" key="3">
    <source>
        <dbReference type="Proteomes" id="UP000027395"/>
    </source>
</evidence>
<dbReference type="EMBL" id="CM002803">
    <property type="protein sequence ID" value="KEI68384.1"/>
    <property type="molecule type" value="Genomic_DNA"/>
</dbReference>
<dbReference type="InterPro" id="IPR002716">
    <property type="entry name" value="PIN_dom"/>
</dbReference>
<evidence type="ECO:0000259" key="1">
    <source>
        <dbReference type="Pfam" id="PF01850"/>
    </source>
</evidence>
<reference evidence="2 3" key="1">
    <citation type="journal article" date="2014" name="Appl. Environ. Microbiol.">
        <title>Elucidation of insertion elements encoded on plasmids and in vitro construction of shuttle vectors from the toxic cyanobacterium Planktothrix.</title>
        <authorList>
            <person name="Christiansen G."/>
            <person name="Goesmann A."/>
            <person name="Kurmayer R."/>
        </authorList>
    </citation>
    <scope>NUCLEOTIDE SEQUENCE [LARGE SCALE GENOMIC DNA]</scope>
    <source>
        <strain evidence="2 3">NIVA-CYA 126/8</strain>
    </source>
</reference>
<dbReference type="Gene3D" id="3.40.50.1010">
    <property type="entry name" value="5'-nuclease"/>
    <property type="match status" value="1"/>
</dbReference>
<keyword evidence="3" id="KW-1185">Reference proteome</keyword>
<organism evidence="2 3">
    <name type="scientific">Planktothrix agardhii (strain NIVA-CYA 126/8)</name>
    <dbReference type="NCBI Taxonomy" id="388467"/>
    <lineage>
        <taxon>Bacteria</taxon>
        <taxon>Bacillati</taxon>
        <taxon>Cyanobacteriota</taxon>
        <taxon>Cyanophyceae</taxon>
        <taxon>Oscillatoriophycideae</taxon>
        <taxon>Oscillatoriales</taxon>
        <taxon>Microcoleaceae</taxon>
        <taxon>Planktothrix</taxon>
    </lineage>
</organism>
<proteinExistence type="predicted"/>
<sequence length="100" mass="11638">MVHAINLCEVYYDFYRDIGEAETEQLIQELTNINIITRYDLDAMFWRTVGRYKASIKRISLADCFALALAKKEAGILLTSDRKEFEPVIVLNICQITFIR</sequence>
<gene>
    <name evidence="2" type="ORF">A19Y_3630</name>
</gene>
<dbReference type="AlphaFoldDB" id="A0A073CJC9"/>
<protein>
    <recommendedName>
        <fullName evidence="1">PIN domain-containing protein</fullName>
    </recommendedName>
</protein>
<dbReference type="Pfam" id="PF01850">
    <property type="entry name" value="PIN"/>
    <property type="match status" value="1"/>
</dbReference>
<evidence type="ECO:0000313" key="2">
    <source>
        <dbReference type="EMBL" id="KEI68384.1"/>
    </source>
</evidence>
<accession>A0A073CJC9</accession>
<name>A0A073CJC9_PLAA1</name>
<dbReference type="eggNOG" id="ENOG5033JZQ">
    <property type="taxonomic scope" value="Bacteria"/>
</dbReference>
<dbReference type="InterPro" id="IPR029060">
    <property type="entry name" value="PIN-like_dom_sf"/>
</dbReference>
<dbReference type="SUPFAM" id="SSF88723">
    <property type="entry name" value="PIN domain-like"/>
    <property type="match status" value="1"/>
</dbReference>
<dbReference type="PATRIC" id="fig|388467.6.peg.3578"/>
<dbReference type="Proteomes" id="UP000027395">
    <property type="component" value="Chromosome"/>
</dbReference>
<dbReference type="HOGENOM" id="CLU_135601_1_2_3"/>